<dbReference type="AlphaFoldDB" id="A0A2T0Z8V8"/>
<keyword evidence="3" id="KW-1185">Reference proteome</keyword>
<evidence type="ECO:0000259" key="1">
    <source>
        <dbReference type="PROSITE" id="PS50213"/>
    </source>
</evidence>
<dbReference type="PROSITE" id="PS50213">
    <property type="entry name" value="FAS1"/>
    <property type="match status" value="1"/>
</dbReference>
<dbReference type="Pfam" id="PF02469">
    <property type="entry name" value="Fasciclin"/>
    <property type="match status" value="1"/>
</dbReference>
<dbReference type="InterPro" id="IPR000782">
    <property type="entry name" value="FAS1_domain"/>
</dbReference>
<evidence type="ECO:0000313" key="2">
    <source>
        <dbReference type="EMBL" id="PRZ32761.1"/>
    </source>
</evidence>
<protein>
    <submittedName>
        <fullName evidence="2">Putative surface protein with fasciclin (FAS1) repeats</fullName>
    </submittedName>
</protein>
<dbReference type="Proteomes" id="UP000237752">
    <property type="component" value="Unassembled WGS sequence"/>
</dbReference>
<dbReference type="EMBL" id="PVUE01000026">
    <property type="protein sequence ID" value="PRZ32761.1"/>
    <property type="molecule type" value="Genomic_DNA"/>
</dbReference>
<dbReference type="Gene3D" id="2.30.180.10">
    <property type="entry name" value="FAS1 domain"/>
    <property type="match status" value="1"/>
</dbReference>
<dbReference type="SUPFAM" id="SSF82153">
    <property type="entry name" value="FAS1 domain"/>
    <property type="match status" value="1"/>
</dbReference>
<proteinExistence type="predicted"/>
<accession>A0A2T0Z8V8</accession>
<comment type="caution">
    <text evidence="2">The sequence shown here is derived from an EMBL/GenBank/DDBJ whole genome shotgun (WGS) entry which is preliminary data.</text>
</comment>
<gene>
    <name evidence="2" type="ORF">CLV47_12635</name>
</gene>
<dbReference type="SMART" id="SM00554">
    <property type="entry name" value="FAS1"/>
    <property type="match status" value="1"/>
</dbReference>
<dbReference type="InterPro" id="IPR036378">
    <property type="entry name" value="FAS1_dom_sf"/>
</dbReference>
<feature type="domain" description="FAS1" evidence="1">
    <location>
        <begin position="3"/>
        <end position="137"/>
    </location>
</feature>
<sequence length="141" mass="14832">MGDLMLSEAVAKFPGTTKFSAYLKLNTSLRASLDKAGKYAIFIPDDAAFAKLTPEQLATLDSDATLRDSMLTYMITAVPVDPASLKDAQQVPTVNGTSSPLTLTKSDTGLRLNAAATVVCGAITTARATIYLTDTVLFPPA</sequence>
<name>A0A2T0Z8V8_9ACTN</name>
<reference evidence="2 3" key="1">
    <citation type="submission" date="2018-03" db="EMBL/GenBank/DDBJ databases">
        <title>Genomic Encyclopedia of Archaeal and Bacterial Type Strains, Phase II (KMG-II): from individual species to whole genera.</title>
        <authorList>
            <person name="Goeker M."/>
        </authorList>
    </citation>
    <scope>NUCLEOTIDE SEQUENCE [LARGE SCALE GENOMIC DNA]</scope>
    <source>
        <strain evidence="2 3">DSM 100065</strain>
    </source>
</reference>
<evidence type="ECO:0000313" key="3">
    <source>
        <dbReference type="Proteomes" id="UP000237752"/>
    </source>
</evidence>
<organism evidence="2 3">
    <name type="scientific">Antricoccus suffuscus</name>
    <dbReference type="NCBI Taxonomy" id="1629062"/>
    <lineage>
        <taxon>Bacteria</taxon>
        <taxon>Bacillati</taxon>
        <taxon>Actinomycetota</taxon>
        <taxon>Actinomycetes</taxon>
        <taxon>Geodermatophilales</taxon>
        <taxon>Antricoccaceae</taxon>
        <taxon>Antricoccus</taxon>
    </lineage>
</organism>